<keyword evidence="4" id="KW-1185">Reference proteome</keyword>
<feature type="compositionally biased region" description="Polar residues" evidence="2">
    <location>
        <begin position="256"/>
        <end position="267"/>
    </location>
</feature>
<sequence>MSAIINALFGSFSSTEEQSLMTNTSGTVTENIQTSAVADNVQVNSVISSDTQANASINTNTNMENLLSQINTTHAQVDEYSRTRVAEINEQVRNSIADVLKSTQHHQEELLTFANQRHLIIDNEYKVQLKRAVQALDAVKAKTLADLERDLQVRQQKILNEAKKQIDLLNNQANAEKLNVLIETQLQNKENIQNLTDQVLELNQQQTQHLLESTTTTIITSHAQATTPPINPIVAVAANVTLSSNAIDSIMAKASGKNQNKVSPVQSTPTAATNTPANVNPIAIAANVILSSNAIDSVMAKAGVKKEQKTSEVNIVNHIATAANVALNSNIIETIVKSARERSKKPVAEPVN</sequence>
<feature type="region of interest" description="Disordered" evidence="2">
    <location>
        <begin position="255"/>
        <end position="275"/>
    </location>
</feature>
<evidence type="ECO:0000313" key="3">
    <source>
        <dbReference type="EMBL" id="CAF1165505.1"/>
    </source>
</evidence>
<protein>
    <submittedName>
        <fullName evidence="3">Uncharacterized protein</fullName>
    </submittedName>
</protein>
<proteinExistence type="predicted"/>
<accession>A0A814TQN3</accession>
<dbReference type="Proteomes" id="UP000663828">
    <property type="component" value="Unassembled WGS sequence"/>
</dbReference>
<dbReference type="AlphaFoldDB" id="A0A814TQN3"/>
<name>A0A814TQN3_ADIRI</name>
<reference evidence="3" key="1">
    <citation type="submission" date="2021-02" db="EMBL/GenBank/DDBJ databases">
        <authorList>
            <person name="Nowell W R."/>
        </authorList>
    </citation>
    <scope>NUCLEOTIDE SEQUENCE</scope>
</reference>
<evidence type="ECO:0000313" key="4">
    <source>
        <dbReference type="Proteomes" id="UP000663828"/>
    </source>
</evidence>
<organism evidence="3 4">
    <name type="scientific">Adineta ricciae</name>
    <name type="common">Rotifer</name>
    <dbReference type="NCBI Taxonomy" id="249248"/>
    <lineage>
        <taxon>Eukaryota</taxon>
        <taxon>Metazoa</taxon>
        <taxon>Spiralia</taxon>
        <taxon>Gnathifera</taxon>
        <taxon>Rotifera</taxon>
        <taxon>Eurotatoria</taxon>
        <taxon>Bdelloidea</taxon>
        <taxon>Adinetida</taxon>
        <taxon>Adinetidae</taxon>
        <taxon>Adineta</taxon>
    </lineage>
</organism>
<evidence type="ECO:0000256" key="1">
    <source>
        <dbReference type="SAM" id="Coils"/>
    </source>
</evidence>
<gene>
    <name evidence="3" type="ORF">XAT740_LOCUS21726</name>
</gene>
<comment type="caution">
    <text evidence="3">The sequence shown here is derived from an EMBL/GenBank/DDBJ whole genome shotgun (WGS) entry which is preliminary data.</text>
</comment>
<evidence type="ECO:0000256" key="2">
    <source>
        <dbReference type="SAM" id="MobiDB-lite"/>
    </source>
</evidence>
<dbReference type="EMBL" id="CAJNOR010001568">
    <property type="protein sequence ID" value="CAF1165505.1"/>
    <property type="molecule type" value="Genomic_DNA"/>
</dbReference>
<feature type="coiled-coil region" evidence="1">
    <location>
        <begin position="152"/>
        <end position="205"/>
    </location>
</feature>
<keyword evidence="1" id="KW-0175">Coiled coil</keyword>